<evidence type="ECO:0000313" key="3">
    <source>
        <dbReference type="Proteomes" id="UP001177003"/>
    </source>
</evidence>
<reference evidence="2" key="1">
    <citation type="submission" date="2023-04" db="EMBL/GenBank/DDBJ databases">
        <authorList>
            <person name="Vijverberg K."/>
            <person name="Xiong W."/>
            <person name="Schranz E."/>
        </authorList>
    </citation>
    <scope>NUCLEOTIDE SEQUENCE</scope>
</reference>
<proteinExistence type="predicted"/>
<keyword evidence="3" id="KW-1185">Reference proteome</keyword>
<name>A0AA36E8P5_LACSI</name>
<dbReference type="AlphaFoldDB" id="A0AA36E8P5"/>
<gene>
    <name evidence="2" type="ORF">LSALG_LOCUS26672</name>
</gene>
<protein>
    <submittedName>
        <fullName evidence="2">Uncharacterized protein</fullName>
    </submittedName>
</protein>
<sequence>MSKALFEFSPNANVVKGPHTHDSPIVIQANNRTFYDVIPKYFVNSGIKDFINYVKSYSLRYVFYDFPHIFYPNKVCEFYYSCSFDSRAQTITGTIGDEEKWKSIHETLGYNFALQGNSCDPSKYTLRRCSGVGWKYLSGLIDCITRNKNPTYVPYPCWLGLTLARDKEGYNVNHGDIIPIPTLSSKIISAALSDGDMHITQRMENWIENPYTVESYDSEEEDDDEDNEEGDYDEEEVDDEEDVEDELDTDKGEAYVHGMNSPQKFNKHIRFSSTYSSTPSAYDIV</sequence>
<accession>A0AA36E8P5</accession>
<dbReference type="Proteomes" id="UP001177003">
    <property type="component" value="Chromosome 5"/>
</dbReference>
<feature type="region of interest" description="Disordered" evidence="1">
    <location>
        <begin position="209"/>
        <end position="259"/>
    </location>
</feature>
<feature type="compositionally biased region" description="Acidic residues" evidence="1">
    <location>
        <begin position="216"/>
        <end position="248"/>
    </location>
</feature>
<evidence type="ECO:0000313" key="2">
    <source>
        <dbReference type="EMBL" id="CAI9287306.1"/>
    </source>
</evidence>
<organism evidence="2 3">
    <name type="scientific">Lactuca saligna</name>
    <name type="common">Willowleaf lettuce</name>
    <dbReference type="NCBI Taxonomy" id="75948"/>
    <lineage>
        <taxon>Eukaryota</taxon>
        <taxon>Viridiplantae</taxon>
        <taxon>Streptophyta</taxon>
        <taxon>Embryophyta</taxon>
        <taxon>Tracheophyta</taxon>
        <taxon>Spermatophyta</taxon>
        <taxon>Magnoliopsida</taxon>
        <taxon>eudicotyledons</taxon>
        <taxon>Gunneridae</taxon>
        <taxon>Pentapetalae</taxon>
        <taxon>asterids</taxon>
        <taxon>campanulids</taxon>
        <taxon>Asterales</taxon>
        <taxon>Asteraceae</taxon>
        <taxon>Cichorioideae</taxon>
        <taxon>Cichorieae</taxon>
        <taxon>Lactucinae</taxon>
        <taxon>Lactuca</taxon>
    </lineage>
</organism>
<evidence type="ECO:0000256" key="1">
    <source>
        <dbReference type="SAM" id="MobiDB-lite"/>
    </source>
</evidence>
<dbReference type="EMBL" id="OX465081">
    <property type="protein sequence ID" value="CAI9287306.1"/>
    <property type="molecule type" value="Genomic_DNA"/>
</dbReference>